<keyword evidence="1" id="KW-0472">Membrane</keyword>
<keyword evidence="4" id="KW-1185">Reference proteome</keyword>
<dbReference type="Pfam" id="PF01578">
    <property type="entry name" value="Cytochrom_C_asm"/>
    <property type="match status" value="1"/>
</dbReference>
<comment type="caution">
    <text evidence="3">The sequence shown here is derived from an EMBL/GenBank/DDBJ whole genome shotgun (WGS) entry which is preliminary data.</text>
</comment>
<keyword evidence="1" id="KW-0812">Transmembrane</keyword>
<feature type="transmembrane region" description="Helical" evidence="1">
    <location>
        <begin position="93"/>
        <end position="113"/>
    </location>
</feature>
<dbReference type="Proteomes" id="UP001232156">
    <property type="component" value="Unassembled WGS sequence"/>
</dbReference>
<evidence type="ECO:0000256" key="1">
    <source>
        <dbReference type="SAM" id="Phobius"/>
    </source>
</evidence>
<evidence type="ECO:0000259" key="2">
    <source>
        <dbReference type="Pfam" id="PF01578"/>
    </source>
</evidence>
<feature type="transmembrane region" description="Helical" evidence="1">
    <location>
        <begin position="225"/>
        <end position="241"/>
    </location>
</feature>
<evidence type="ECO:0000313" key="4">
    <source>
        <dbReference type="Proteomes" id="UP001232156"/>
    </source>
</evidence>
<feature type="transmembrane region" description="Helical" evidence="1">
    <location>
        <begin position="6"/>
        <end position="23"/>
    </location>
</feature>
<reference evidence="3 4" key="1">
    <citation type="submission" date="2023-08" db="EMBL/GenBank/DDBJ databases">
        <title>Alcaligenaceae gen. nov., a novel taxon isolated from the sludge of Yixing Pesticide Factory.</title>
        <authorList>
            <person name="Ruan L."/>
        </authorList>
    </citation>
    <scope>NUCLEOTIDE SEQUENCE [LARGE SCALE GENOMIC DNA]</scope>
    <source>
        <strain evidence="3 4">LG-2</strain>
    </source>
</reference>
<organism evidence="3 4">
    <name type="scientific">Yanghanlia caeni</name>
    <dbReference type="NCBI Taxonomy" id="3064283"/>
    <lineage>
        <taxon>Bacteria</taxon>
        <taxon>Pseudomonadati</taxon>
        <taxon>Pseudomonadota</taxon>
        <taxon>Betaproteobacteria</taxon>
        <taxon>Burkholderiales</taxon>
        <taxon>Alcaligenaceae</taxon>
        <taxon>Yanghanlia</taxon>
    </lineage>
</organism>
<dbReference type="PANTHER" id="PTHR38034">
    <property type="entry name" value="INNER MEMBRANE PROTEIN YPJD"/>
    <property type="match status" value="1"/>
</dbReference>
<dbReference type="PANTHER" id="PTHR38034:SF1">
    <property type="entry name" value="INNER MEMBRANE PROTEIN YPJD"/>
    <property type="match status" value="1"/>
</dbReference>
<keyword evidence="1" id="KW-1133">Transmembrane helix</keyword>
<feature type="transmembrane region" description="Helical" evidence="1">
    <location>
        <begin position="192"/>
        <end position="219"/>
    </location>
</feature>
<feature type="transmembrane region" description="Helical" evidence="1">
    <location>
        <begin position="253"/>
        <end position="274"/>
    </location>
</feature>
<gene>
    <name evidence="3" type="primary">ccsA</name>
    <name evidence="3" type="ORF">Q8947_05375</name>
</gene>
<feature type="transmembrane region" description="Helical" evidence="1">
    <location>
        <begin position="67"/>
        <end position="86"/>
    </location>
</feature>
<proteinExistence type="predicted"/>
<evidence type="ECO:0000313" key="3">
    <source>
        <dbReference type="EMBL" id="MDR4125413.1"/>
    </source>
</evidence>
<feature type="domain" description="Cytochrome c assembly protein" evidence="2">
    <location>
        <begin position="72"/>
        <end position="276"/>
    </location>
</feature>
<protein>
    <submittedName>
        <fullName evidence="3">Cytochrome c biogenesis protein CcsA</fullName>
    </submittedName>
</protein>
<dbReference type="InterPro" id="IPR052372">
    <property type="entry name" value="YpjD/HemX"/>
</dbReference>
<accession>A0ABU1D4Q5</accession>
<feature type="transmembrane region" description="Helical" evidence="1">
    <location>
        <begin position="35"/>
        <end position="55"/>
    </location>
</feature>
<dbReference type="InterPro" id="IPR002541">
    <property type="entry name" value="Cyt_c_assembly"/>
</dbReference>
<dbReference type="EMBL" id="JAUZQE010000009">
    <property type="protein sequence ID" value="MDR4125413.1"/>
    <property type="molecule type" value="Genomic_DNA"/>
</dbReference>
<name>A0ABU1D4Q5_9BURK</name>
<feature type="transmembrane region" description="Helical" evidence="1">
    <location>
        <begin position="133"/>
        <end position="155"/>
    </location>
</feature>
<dbReference type="RefSeq" id="WP_165277824.1">
    <property type="nucleotide sequence ID" value="NZ_JAUZQE010000009.1"/>
</dbReference>
<sequence>MSAGIVFQLVAALAYALLGAASWRQLARGHDSLRVGPATHGFLAAALAAQAIGLHQSMLGHVGGLHVGWALALSAAIWLGMLVFWVENFVMRLDGLLLMLLPAAALAALLGGIFPGGRLVPHGESQWLRTHLIIALCAYGLIAVATLHALFMASLDRQLHQPAERTRKQSLIGQALDSLPPLLVQEQLLFRLVWIGFGVLTLTVITGAIVSLQTLGVLFPLDHKTIFTLLAWFTFGGLLLGRHIRGWRGRTALRWTLVGFAFVLLSYSGSRFVLDVLLQRG</sequence>